<feature type="region of interest" description="Disordered" evidence="1">
    <location>
        <begin position="488"/>
        <end position="507"/>
    </location>
</feature>
<evidence type="ECO:0000256" key="1">
    <source>
        <dbReference type="SAM" id="MobiDB-lite"/>
    </source>
</evidence>
<reference evidence="2 3" key="1">
    <citation type="journal article" date="2019" name="PLoS Pathog.">
        <title>Genome sequence of the bovine parasite Schistosoma bovis Tanzania.</title>
        <authorList>
            <person name="Oey H."/>
            <person name="Zakrzewski M."/>
            <person name="Gobert G."/>
            <person name="Gravermann K."/>
            <person name="Stoye J."/>
            <person name="Jones M."/>
            <person name="Mcmanus D."/>
            <person name="Krause L."/>
        </authorList>
    </citation>
    <scope>NUCLEOTIDE SEQUENCE [LARGE SCALE GENOMIC DNA]</scope>
    <source>
        <strain evidence="2 3">TAN1997</strain>
    </source>
</reference>
<dbReference type="EMBL" id="QMKO01001927">
    <property type="protein sequence ID" value="RTG85691.1"/>
    <property type="molecule type" value="Genomic_DNA"/>
</dbReference>
<comment type="caution">
    <text evidence="2">The sequence shown here is derived from an EMBL/GenBank/DDBJ whole genome shotgun (WGS) entry which is preliminary data.</text>
</comment>
<dbReference type="Proteomes" id="UP000290809">
    <property type="component" value="Unassembled WGS sequence"/>
</dbReference>
<feature type="compositionally biased region" description="Polar residues" evidence="1">
    <location>
        <begin position="488"/>
        <end position="501"/>
    </location>
</feature>
<name>A0A430QD99_SCHBO</name>
<keyword evidence="3" id="KW-1185">Reference proteome</keyword>
<evidence type="ECO:0000313" key="2">
    <source>
        <dbReference type="EMBL" id="RTG85691.1"/>
    </source>
</evidence>
<feature type="region of interest" description="Disordered" evidence="1">
    <location>
        <begin position="568"/>
        <end position="596"/>
    </location>
</feature>
<feature type="compositionally biased region" description="Polar residues" evidence="1">
    <location>
        <begin position="568"/>
        <end position="582"/>
    </location>
</feature>
<accession>A0A430QD99</accession>
<protein>
    <submittedName>
        <fullName evidence="2">Uncharacterized protein</fullName>
    </submittedName>
</protein>
<proteinExistence type="predicted"/>
<dbReference type="STRING" id="6184.A0A430QD99"/>
<feature type="non-terminal residue" evidence="2">
    <location>
        <position position="596"/>
    </location>
</feature>
<evidence type="ECO:0000313" key="3">
    <source>
        <dbReference type="Proteomes" id="UP000290809"/>
    </source>
</evidence>
<sequence>MVLGYSYSLDCDSESGKNNFVDLEEFPALTKSKPISFSGVTWKSQVFVPTEDSIESEATGNNCLNVSKKKRLKKKKKKILCSGESIDDSSPAKCCDFCFFVSEEVESTKANQPSFRETHFEFIKSHTKSDTIVTNGDSHLTESSIVEVTNPFQVEDEGFVEELIDYATNHHLVSYSFPTNTSNILSSGSTQHSIQSRPIYESRIISPTCPLNSTKDQMAALGLNHSVSNALKLQTNPIKCPVKEKTLRNVRLTNTEQHARSMSPSNLTDTYLSSKDTNDLIDEDDMEGTDLLHLISNSLDRFNAIVHPRDNISTLTSGLGESRNILSESESSNSYSQDCLFPTDIVAKPTTILSADRECKFSNMMNIGNKLVQKHFNHSSLLILDSEVEQADKLLEINNSSYTTTTTSSIKPGYTGGQLSCNDQLKSKTLSMNYPTSSLSVGNGGIRQQSTNRILLNKSKAVTLDGHSHLSHQLDVNGTKFTNGNLQLSKPDNTQSNTSDSVRIYSPTSDHRNASIYTTSILHGVKHSGTTTSILNGHSSQYLQQHNLIDSISGKDFDADRRLIGSSPSNPIIQFSSSSPTAISHKKSSLPQVSIS</sequence>
<gene>
    <name evidence="2" type="ORF">DC041_0012133</name>
</gene>
<organism evidence="2 3">
    <name type="scientific">Schistosoma bovis</name>
    <name type="common">Blood fluke</name>
    <dbReference type="NCBI Taxonomy" id="6184"/>
    <lineage>
        <taxon>Eukaryota</taxon>
        <taxon>Metazoa</taxon>
        <taxon>Spiralia</taxon>
        <taxon>Lophotrochozoa</taxon>
        <taxon>Platyhelminthes</taxon>
        <taxon>Trematoda</taxon>
        <taxon>Digenea</taxon>
        <taxon>Strigeidida</taxon>
        <taxon>Schistosomatoidea</taxon>
        <taxon>Schistosomatidae</taxon>
        <taxon>Schistosoma</taxon>
    </lineage>
</organism>
<dbReference type="AlphaFoldDB" id="A0A430QD99"/>